<keyword evidence="2" id="KW-0677">Repeat</keyword>
<dbReference type="SMART" id="SM00179">
    <property type="entry name" value="EGF_CA"/>
    <property type="match status" value="2"/>
</dbReference>
<organism evidence="6">
    <name type="scientific">Capitella teleta</name>
    <name type="common">Polychaete worm</name>
    <dbReference type="NCBI Taxonomy" id="283909"/>
    <lineage>
        <taxon>Eukaryota</taxon>
        <taxon>Metazoa</taxon>
        <taxon>Spiralia</taxon>
        <taxon>Lophotrochozoa</taxon>
        <taxon>Annelida</taxon>
        <taxon>Polychaeta</taxon>
        <taxon>Sedentaria</taxon>
        <taxon>Scolecida</taxon>
        <taxon>Capitellidae</taxon>
        <taxon>Capitella</taxon>
    </lineage>
</organism>
<feature type="disulfide bond" evidence="4">
    <location>
        <begin position="143"/>
        <end position="152"/>
    </location>
</feature>
<dbReference type="InterPro" id="IPR051022">
    <property type="entry name" value="Notch_Cell-Fate_Det"/>
</dbReference>
<name>R7UTI2_CAPTE</name>
<evidence type="ECO:0000256" key="1">
    <source>
        <dbReference type="ARBA" id="ARBA00022536"/>
    </source>
</evidence>
<evidence type="ECO:0000313" key="6">
    <source>
        <dbReference type="EMBL" id="ELU09824.1"/>
    </source>
</evidence>
<dbReference type="Proteomes" id="UP000014760">
    <property type="component" value="Unassembled WGS sequence"/>
</dbReference>
<dbReference type="FunFam" id="2.10.25.10:FF:000525">
    <property type="entry name" value="Fat-like cadherin-related tumor suppressor homolog"/>
    <property type="match status" value="1"/>
</dbReference>
<dbReference type="Pfam" id="PF00008">
    <property type="entry name" value="EGF"/>
    <property type="match status" value="1"/>
</dbReference>
<reference evidence="8" key="1">
    <citation type="submission" date="2012-12" db="EMBL/GenBank/DDBJ databases">
        <authorList>
            <person name="Hellsten U."/>
            <person name="Grimwood J."/>
            <person name="Chapman J.A."/>
            <person name="Shapiro H."/>
            <person name="Aerts A."/>
            <person name="Otillar R.P."/>
            <person name="Terry A.Y."/>
            <person name="Boore J.L."/>
            <person name="Simakov O."/>
            <person name="Marletaz F."/>
            <person name="Cho S.-J."/>
            <person name="Edsinger-Gonzales E."/>
            <person name="Havlak P."/>
            <person name="Kuo D.-H."/>
            <person name="Larsson T."/>
            <person name="Lv J."/>
            <person name="Arendt D."/>
            <person name="Savage R."/>
            <person name="Osoegawa K."/>
            <person name="de Jong P."/>
            <person name="Lindberg D.R."/>
            <person name="Seaver E.C."/>
            <person name="Weisblat D.A."/>
            <person name="Putnam N.H."/>
            <person name="Grigoriev I.V."/>
            <person name="Rokhsar D.S."/>
        </authorList>
    </citation>
    <scope>NUCLEOTIDE SEQUENCE</scope>
    <source>
        <strain evidence="8">I ESC-2004</strain>
    </source>
</reference>
<evidence type="ECO:0000256" key="4">
    <source>
        <dbReference type="PROSITE-ProRule" id="PRU00076"/>
    </source>
</evidence>
<feature type="domain" description="EGF-like" evidence="5">
    <location>
        <begin position="116"/>
        <end position="153"/>
    </location>
</feature>
<evidence type="ECO:0000259" key="5">
    <source>
        <dbReference type="PROSITE" id="PS50026"/>
    </source>
</evidence>
<dbReference type="InterPro" id="IPR001881">
    <property type="entry name" value="EGF-like_Ca-bd_dom"/>
</dbReference>
<feature type="disulfide bond" evidence="4">
    <location>
        <begin position="181"/>
        <end position="190"/>
    </location>
</feature>
<dbReference type="Gene3D" id="2.10.25.10">
    <property type="entry name" value="Laminin"/>
    <property type="match status" value="2"/>
</dbReference>
<dbReference type="SUPFAM" id="SSF57196">
    <property type="entry name" value="EGF/Laminin"/>
    <property type="match status" value="3"/>
</dbReference>
<dbReference type="AlphaFoldDB" id="R7UTI2"/>
<dbReference type="OrthoDB" id="6082174at2759"/>
<feature type="disulfide bond" evidence="4">
    <location>
        <begin position="101"/>
        <end position="110"/>
    </location>
</feature>
<comment type="caution">
    <text evidence="4">Lacks conserved residue(s) required for the propagation of feature annotation.</text>
</comment>
<evidence type="ECO:0000256" key="2">
    <source>
        <dbReference type="ARBA" id="ARBA00022737"/>
    </source>
</evidence>
<reference evidence="6 8" key="2">
    <citation type="journal article" date="2013" name="Nature">
        <title>Insights into bilaterian evolution from three spiralian genomes.</title>
        <authorList>
            <person name="Simakov O."/>
            <person name="Marletaz F."/>
            <person name="Cho S.J."/>
            <person name="Edsinger-Gonzales E."/>
            <person name="Havlak P."/>
            <person name="Hellsten U."/>
            <person name="Kuo D.H."/>
            <person name="Larsson T."/>
            <person name="Lv J."/>
            <person name="Arendt D."/>
            <person name="Savage R."/>
            <person name="Osoegawa K."/>
            <person name="de Jong P."/>
            <person name="Grimwood J."/>
            <person name="Chapman J.A."/>
            <person name="Shapiro H."/>
            <person name="Aerts A."/>
            <person name="Otillar R.P."/>
            <person name="Terry A.Y."/>
            <person name="Boore J.L."/>
            <person name="Grigoriev I.V."/>
            <person name="Lindberg D.R."/>
            <person name="Seaver E.C."/>
            <person name="Weisblat D.A."/>
            <person name="Putnam N.H."/>
            <person name="Rokhsar D.S."/>
        </authorList>
    </citation>
    <scope>NUCLEOTIDE SEQUENCE</scope>
    <source>
        <strain evidence="6 8">I ESC-2004</strain>
    </source>
</reference>
<dbReference type="InterPro" id="IPR000742">
    <property type="entry name" value="EGF"/>
</dbReference>
<keyword evidence="1 4" id="KW-0245">EGF-like domain</keyword>
<gene>
    <name evidence="6" type="ORF">CAPTEDRAFT_222538</name>
</gene>
<keyword evidence="3 4" id="KW-1015">Disulfide bond</keyword>
<dbReference type="PROSITE" id="PS00022">
    <property type="entry name" value="EGF_1"/>
    <property type="match status" value="3"/>
</dbReference>
<evidence type="ECO:0000313" key="7">
    <source>
        <dbReference type="EnsemblMetazoa" id="CapteP222538"/>
    </source>
</evidence>
<dbReference type="CDD" id="cd00054">
    <property type="entry name" value="EGF_CA"/>
    <property type="match status" value="1"/>
</dbReference>
<accession>R7UTI2</accession>
<dbReference type="EMBL" id="KB297895">
    <property type="protein sequence ID" value="ELU09824.1"/>
    <property type="molecule type" value="Genomic_DNA"/>
</dbReference>
<feature type="domain" description="EGF-like" evidence="5">
    <location>
        <begin position="75"/>
        <end position="111"/>
    </location>
</feature>
<dbReference type="PROSITE" id="PS50026">
    <property type="entry name" value="EGF_3"/>
    <property type="match status" value="3"/>
</dbReference>
<keyword evidence="8" id="KW-1185">Reference proteome</keyword>
<dbReference type="PANTHER" id="PTHR24049">
    <property type="entry name" value="CRUMBS FAMILY MEMBER"/>
    <property type="match status" value="1"/>
</dbReference>
<dbReference type="GO" id="GO:0005509">
    <property type="term" value="F:calcium ion binding"/>
    <property type="evidence" value="ECO:0007669"/>
    <property type="project" value="InterPro"/>
</dbReference>
<dbReference type="HOGENOM" id="CLU_685592_0_0_1"/>
<dbReference type="STRING" id="283909.R7UTI2"/>
<dbReference type="EMBL" id="AMQN01006223">
    <property type="status" value="NOT_ANNOTATED_CDS"/>
    <property type="molecule type" value="Genomic_DNA"/>
</dbReference>
<evidence type="ECO:0000256" key="3">
    <source>
        <dbReference type="ARBA" id="ARBA00023157"/>
    </source>
</evidence>
<feature type="domain" description="EGF-like" evidence="5">
    <location>
        <begin position="155"/>
        <end position="191"/>
    </location>
</feature>
<reference evidence="7" key="3">
    <citation type="submission" date="2015-06" db="UniProtKB">
        <authorList>
            <consortium name="EnsemblMetazoa"/>
        </authorList>
    </citation>
    <scope>IDENTIFICATION</scope>
</reference>
<protein>
    <recommendedName>
        <fullName evidence="5">EGF-like domain-containing protein</fullName>
    </recommendedName>
</protein>
<dbReference type="EnsemblMetazoa" id="CapteT222538">
    <property type="protein sequence ID" value="CapteP222538"/>
    <property type="gene ID" value="CapteG222538"/>
</dbReference>
<sequence>MSWFDVEQIPEYEPSNCLDDCKCRLSFLGPVEGFWCTKGDDECPKLTACNCIEPSCSGTCKYTPVNMLLCNLSGTASVCDSNPCMNGGVCRESGDSFVCDCPQLWTGDNCETSDVTDGICNSEPCMNGGTCVLVDSANFYCNCWAAYSGELCEHWVDLCQGQNCWGEGYCEARDDGFDCVCPDDFAGTTCNLGKIYRARITHSTVAPLTPSMFVVILRATALTTTVAEMHAVFNNGTPETNVIEGSVFASNYVGSIRAVDLITGSDTNLQVQQVLIEDVFSNQAWVIQCTDNCLLDSLNSPLIQLQDVSKLVDTVNRRYSIRSGMRPLVVEATLETLSICSVTRCLGACSQYQGDCTAVRMCKTDCTCELLTIGLPYPSNELTSDVGCDSFILDRYLKDGGA</sequence>
<proteinExistence type="predicted"/>
<dbReference type="OMA" id="DGWSCMD"/>
<evidence type="ECO:0000313" key="8">
    <source>
        <dbReference type="Proteomes" id="UP000014760"/>
    </source>
</evidence>
<dbReference type="SMART" id="SM00181">
    <property type="entry name" value="EGF"/>
    <property type="match status" value="3"/>
</dbReference>